<dbReference type="PANTHER" id="PTHR30619:SF7">
    <property type="entry name" value="BETA-LACTAMASE DOMAIN PROTEIN"/>
    <property type="match status" value="1"/>
</dbReference>
<feature type="domain" description="Metallo-beta-lactamase" evidence="2">
    <location>
        <begin position="53"/>
        <end position="246"/>
    </location>
</feature>
<dbReference type="EMBL" id="JBJIAA010000011">
    <property type="protein sequence ID" value="MFL0251493.1"/>
    <property type="molecule type" value="Genomic_DNA"/>
</dbReference>
<protein>
    <submittedName>
        <fullName evidence="3">ComEC/Rec2 family competence protein</fullName>
    </submittedName>
</protein>
<dbReference type="CDD" id="cd07731">
    <property type="entry name" value="ComA-like_MBL-fold"/>
    <property type="match status" value="1"/>
</dbReference>
<evidence type="ECO:0000313" key="3">
    <source>
        <dbReference type="EMBL" id="MFL0251493.1"/>
    </source>
</evidence>
<dbReference type="InterPro" id="IPR001279">
    <property type="entry name" value="Metallo-B-lactamas"/>
</dbReference>
<keyword evidence="4" id="KW-1185">Reference proteome</keyword>
<dbReference type="InterPro" id="IPR052159">
    <property type="entry name" value="Competence_DNA_uptake"/>
</dbReference>
<accession>A0ABW8TG43</accession>
<dbReference type="SMART" id="SM00849">
    <property type="entry name" value="Lactamase_B"/>
    <property type="match status" value="1"/>
</dbReference>
<feature type="chain" id="PRO_5045734773" evidence="1">
    <location>
        <begin position="24"/>
        <end position="300"/>
    </location>
</feature>
<dbReference type="Gene3D" id="3.60.15.10">
    <property type="entry name" value="Ribonuclease Z/Hydroxyacylglutathione hydrolase-like"/>
    <property type="match status" value="1"/>
</dbReference>
<organism evidence="3 4">
    <name type="scientific">Clostridium neuense</name>
    <dbReference type="NCBI Taxonomy" id="1728934"/>
    <lineage>
        <taxon>Bacteria</taxon>
        <taxon>Bacillati</taxon>
        <taxon>Bacillota</taxon>
        <taxon>Clostridia</taxon>
        <taxon>Eubacteriales</taxon>
        <taxon>Clostridiaceae</taxon>
        <taxon>Clostridium</taxon>
    </lineage>
</organism>
<evidence type="ECO:0000259" key="2">
    <source>
        <dbReference type="SMART" id="SM00849"/>
    </source>
</evidence>
<comment type="caution">
    <text evidence="3">The sequence shown here is derived from an EMBL/GenBank/DDBJ whole genome shotgun (WGS) entry which is preliminary data.</text>
</comment>
<keyword evidence="1" id="KW-0732">Signal</keyword>
<dbReference type="InterPro" id="IPR036866">
    <property type="entry name" value="RibonucZ/Hydroxyglut_hydro"/>
</dbReference>
<dbReference type="Pfam" id="PF00753">
    <property type="entry name" value="Lactamase_B"/>
    <property type="match status" value="1"/>
</dbReference>
<evidence type="ECO:0000256" key="1">
    <source>
        <dbReference type="SAM" id="SignalP"/>
    </source>
</evidence>
<proteinExistence type="predicted"/>
<reference evidence="3 4" key="1">
    <citation type="submission" date="2024-11" db="EMBL/GenBank/DDBJ databases">
        <authorList>
            <person name="Heng Y.C."/>
            <person name="Lim A.C.H."/>
            <person name="Lee J.K.Y."/>
            <person name="Kittelmann S."/>
        </authorList>
    </citation>
    <scope>NUCLEOTIDE SEQUENCE [LARGE SCALE GENOMIC DNA]</scope>
    <source>
        <strain evidence="3 4">WILCCON 0114</strain>
    </source>
</reference>
<dbReference type="Proteomes" id="UP001623592">
    <property type="component" value="Unassembled WGS sequence"/>
</dbReference>
<gene>
    <name evidence="3" type="ORF">ACJDT4_13815</name>
</gene>
<feature type="signal peptide" evidence="1">
    <location>
        <begin position="1"/>
        <end position="23"/>
    </location>
</feature>
<dbReference type="PANTHER" id="PTHR30619">
    <property type="entry name" value="DNA INTERNALIZATION/COMPETENCE PROTEIN COMEC/REC2"/>
    <property type="match status" value="1"/>
</dbReference>
<dbReference type="SUPFAM" id="SSF56281">
    <property type="entry name" value="Metallo-hydrolase/oxidoreductase"/>
    <property type="match status" value="1"/>
</dbReference>
<sequence>MLKRTFKIFASFLALVFILTACNMNVKTSSEKFQSASNEYNAKLKIHYIDVGQGDSILVQKNYSNMLIDTGTNDSTEKLISYLKKQNIKKIDYLILTHPHEDHIGGADAVIKNFDIGKLYMPKVGTSTRTFKDVLMAMKNKNLKANEPQLMENFKLGDASCVFYGPIDSEKKDLNTYSIILKLTYGNTKFLFTGDAQAQNERAMISNGYDLSTDVLKLGHHGSRTSTTNEFLDKVNPKYAVVSCGKGNDYGHPHKQTVNKLKSRNIPLYRTDENGTIICTSDGKNIIFNCNPGDYRSGRR</sequence>
<name>A0ABW8TG43_9CLOT</name>
<dbReference type="RefSeq" id="WP_406788328.1">
    <property type="nucleotide sequence ID" value="NZ_JBJIAA010000011.1"/>
</dbReference>
<dbReference type="InterPro" id="IPR035681">
    <property type="entry name" value="ComA-like_MBL"/>
</dbReference>
<dbReference type="PROSITE" id="PS51257">
    <property type="entry name" value="PROKAR_LIPOPROTEIN"/>
    <property type="match status" value="1"/>
</dbReference>
<evidence type="ECO:0000313" key="4">
    <source>
        <dbReference type="Proteomes" id="UP001623592"/>
    </source>
</evidence>